<dbReference type="OrthoDB" id="7205533at2"/>
<dbReference type="SUPFAM" id="SSF55729">
    <property type="entry name" value="Acyl-CoA N-acyltransferases (Nat)"/>
    <property type="match status" value="1"/>
</dbReference>
<dbReference type="InterPro" id="IPR016181">
    <property type="entry name" value="Acyl_CoA_acyltransferase"/>
</dbReference>
<dbReference type="Proteomes" id="UP000652995">
    <property type="component" value="Unassembled WGS sequence"/>
</dbReference>
<gene>
    <name evidence="5" type="primary">paiA_2</name>
    <name evidence="4" type="synonym">paiA</name>
    <name evidence="4" type="ORF">GCM10007183_09470</name>
    <name evidence="5" type="ORF">SAMEA4412661_01875</name>
</gene>
<reference evidence="4" key="4">
    <citation type="submission" date="2024-05" db="EMBL/GenBank/DDBJ databases">
        <authorList>
            <person name="Sun Q."/>
            <person name="Sedlacek I."/>
        </authorList>
    </citation>
    <scope>NUCLEOTIDE SEQUENCE</scope>
    <source>
        <strain evidence="4">CCM 4175</strain>
    </source>
</reference>
<keyword evidence="7" id="KW-1185">Reference proteome</keyword>
<dbReference type="Pfam" id="PF00583">
    <property type="entry name" value="Acetyltransf_1"/>
    <property type="match status" value="1"/>
</dbReference>
<evidence type="ECO:0000256" key="1">
    <source>
        <dbReference type="ARBA" id="ARBA00022679"/>
    </source>
</evidence>
<evidence type="ECO:0000313" key="7">
    <source>
        <dbReference type="Proteomes" id="UP000652995"/>
    </source>
</evidence>
<dbReference type="Proteomes" id="UP000243706">
    <property type="component" value="Chromosome 1"/>
</dbReference>
<dbReference type="GO" id="GO:0016747">
    <property type="term" value="F:acyltransferase activity, transferring groups other than amino-acyl groups"/>
    <property type="evidence" value="ECO:0007669"/>
    <property type="project" value="InterPro"/>
</dbReference>
<keyword evidence="1 5" id="KW-0808">Transferase</keyword>
<keyword evidence="2 5" id="KW-0012">Acyltransferase</keyword>
<feature type="domain" description="N-acetyltransferase" evidence="3">
    <location>
        <begin position="3"/>
        <end position="173"/>
    </location>
</feature>
<accession>A0A240C876</accession>
<dbReference type="RefSeq" id="WP_095117730.1">
    <property type="nucleotide sequence ID" value="NZ_BMCB01000004.1"/>
</dbReference>
<dbReference type="InterPro" id="IPR051556">
    <property type="entry name" value="N-term/lysine_N-AcTrnsfr"/>
</dbReference>
<reference evidence="7" key="3">
    <citation type="journal article" date="2019" name="Int. J. Syst. Evol. Microbiol.">
        <title>The Global Catalogue of Microorganisms (GCM) 10K type strain sequencing project: providing services to taxonomists for standard genome sequencing and annotation.</title>
        <authorList>
            <consortium name="The Broad Institute Genomics Platform"/>
            <consortium name="The Broad Institute Genome Sequencing Center for Infectious Disease"/>
            <person name="Wu L."/>
            <person name="Ma J."/>
        </authorList>
    </citation>
    <scope>NUCLEOTIDE SEQUENCE [LARGE SCALE GENOMIC DNA]</scope>
    <source>
        <strain evidence="7">CCM 4175</strain>
    </source>
</reference>
<dbReference type="EMBL" id="BMCB01000004">
    <property type="protein sequence ID" value="GGA87420.1"/>
    <property type="molecule type" value="Genomic_DNA"/>
</dbReference>
<dbReference type="PROSITE" id="PS51186">
    <property type="entry name" value="GNAT"/>
    <property type="match status" value="1"/>
</dbReference>
<reference evidence="5 6" key="2">
    <citation type="submission" date="2017-06" db="EMBL/GenBank/DDBJ databases">
        <authorList>
            <consortium name="Pathogen Informatics"/>
        </authorList>
    </citation>
    <scope>NUCLEOTIDE SEQUENCE [LARGE SCALE GENOMIC DNA]</scope>
    <source>
        <strain evidence="5 6">NCTC13833</strain>
    </source>
</reference>
<dbReference type="Gene3D" id="3.40.630.30">
    <property type="match status" value="1"/>
</dbReference>
<reference evidence="4" key="1">
    <citation type="journal article" date="2014" name="Int. J. Syst. Evol. Microbiol.">
        <title>Complete genome of a new Firmicutes species belonging to the dominant human colonic microbiota ('Ruminococcus bicirculans') reveals two chromosomes and a selective capacity to utilize plant glucans.</title>
        <authorList>
            <consortium name="NISC Comparative Sequencing Program"/>
            <person name="Wegmann U."/>
            <person name="Louis P."/>
            <person name="Goesmann A."/>
            <person name="Henrissat B."/>
            <person name="Duncan S.H."/>
            <person name="Flint H.J."/>
        </authorList>
    </citation>
    <scope>NUCLEOTIDE SEQUENCE</scope>
    <source>
        <strain evidence="4">CCM 4175</strain>
    </source>
</reference>
<protein>
    <submittedName>
        <fullName evidence="5">GNAT family acetyltransferase</fullName>
        <ecNumber evidence="5">2.3.1.-</ecNumber>
    </submittedName>
    <submittedName>
        <fullName evidence="4">Spermidine/spermine N(1)-acetyltransferase</fullName>
    </submittedName>
</protein>
<proteinExistence type="predicted"/>
<dbReference type="EC" id="2.3.1.-" evidence="5"/>
<evidence type="ECO:0000313" key="4">
    <source>
        <dbReference type="EMBL" id="GGA87420.1"/>
    </source>
</evidence>
<organism evidence="5 6">
    <name type="scientific">Staphylococcus muscae</name>
    <dbReference type="NCBI Taxonomy" id="1294"/>
    <lineage>
        <taxon>Bacteria</taxon>
        <taxon>Bacillati</taxon>
        <taxon>Bacillota</taxon>
        <taxon>Bacilli</taxon>
        <taxon>Bacillales</taxon>
        <taxon>Staphylococcaceae</taxon>
        <taxon>Staphylococcus</taxon>
    </lineage>
</organism>
<dbReference type="EMBL" id="LT906464">
    <property type="protein sequence ID" value="SNW04155.1"/>
    <property type="molecule type" value="Genomic_DNA"/>
</dbReference>
<sequence length="179" mass="21051">MDYRFERVTTEQVELLRRVSIETFEDAYREDDEDDQYFQDYIDSAFSYESLTREVTHSQSQFYLLVVEGRVAGYFKLNVGNAQTVDKGEDYAEIQRIYLYETYHGQHLGQLMFDKALKLAREADKTAIWLGVWPKNRQAIHFYKKQGMAKTGTLDFVMGGHVEEDDLMEMPIATDRLKQ</sequence>
<evidence type="ECO:0000256" key="2">
    <source>
        <dbReference type="ARBA" id="ARBA00023315"/>
    </source>
</evidence>
<dbReference type="AlphaFoldDB" id="A0A240C876"/>
<dbReference type="InterPro" id="IPR000182">
    <property type="entry name" value="GNAT_dom"/>
</dbReference>
<name>A0A240C876_9STAP</name>
<dbReference type="CDD" id="cd04301">
    <property type="entry name" value="NAT_SF"/>
    <property type="match status" value="1"/>
</dbReference>
<dbReference type="PANTHER" id="PTHR42919:SF8">
    <property type="entry name" value="N-ALPHA-ACETYLTRANSFERASE 50"/>
    <property type="match status" value="1"/>
</dbReference>
<dbReference type="KEGG" id="smus:C7J88_06020"/>
<evidence type="ECO:0000313" key="5">
    <source>
        <dbReference type="EMBL" id="SNW04155.1"/>
    </source>
</evidence>
<dbReference type="PANTHER" id="PTHR42919">
    <property type="entry name" value="N-ALPHA-ACETYLTRANSFERASE"/>
    <property type="match status" value="1"/>
</dbReference>
<evidence type="ECO:0000259" key="3">
    <source>
        <dbReference type="PROSITE" id="PS51186"/>
    </source>
</evidence>
<evidence type="ECO:0000313" key="6">
    <source>
        <dbReference type="Proteomes" id="UP000243706"/>
    </source>
</evidence>